<proteinExistence type="predicted"/>
<evidence type="ECO:0000313" key="8">
    <source>
        <dbReference type="Proteomes" id="UP001205311"/>
    </source>
</evidence>
<feature type="compositionally biased region" description="Basic and acidic residues" evidence="5">
    <location>
        <begin position="817"/>
        <end position="826"/>
    </location>
</feature>
<dbReference type="PANTHER" id="PTHR43105:SF10">
    <property type="entry name" value="NADH-QUINONE OXIDOREDUCTASE SUBUNIT G"/>
    <property type="match status" value="1"/>
</dbReference>
<evidence type="ECO:0000313" key="7">
    <source>
        <dbReference type="EMBL" id="MCP2258895.1"/>
    </source>
</evidence>
<feature type="domain" description="4Fe-4S Mo/W bis-MGD-type" evidence="6">
    <location>
        <begin position="38"/>
        <end position="94"/>
    </location>
</feature>
<evidence type="ECO:0000256" key="1">
    <source>
        <dbReference type="ARBA" id="ARBA00022485"/>
    </source>
</evidence>
<dbReference type="InterPro" id="IPR050123">
    <property type="entry name" value="Prok_molybdopt-oxidoreductase"/>
</dbReference>
<keyword evidence="3" id="KW-0408">Iron</keyword>
<feature type="region of interest" description="Disordered" evidence="5">
    <location>
        <begin position="775"/>
        <end position="826"/>
    </location>
</feature>
<feature type="compositionally biased region" description="Low complexity" evidence="5">
    <location>
        <begin position="775"/>
        <end position="790"/>
    </location>
</feature>
<protein>
    <submittedName>
        <fullName evidence="7">Molibdopterin-dependent oxidoreductase YjgC</fullName>
    </submittedName>
</protein>
<dbReference type="SUPFAM" id="SSF50692">
    <property type="entry name" value="ADC-like"/>
    <property type="match status" value="1"/>
</dbReference>
<dbReference type="InterPro" id="IPR006963">
    <property type="entry name" value="Mopterin_OxRdtase_4Fe-4S_dom"/>
</dbReference>
<keyword evidence="4" id="KW-0411">Iron-sulfur</keyword>
<dbReference type="CDD" id="cd02754">
    <property type="entry name" value="MopB_Nitrate-R-NapA-like"/>
    <property type="match status" value="1"/>
</dbReference>
<accession>A0ABT1HTQ0</accession>
<dbReference type="Gene3D" id="2.40.40.20">
    <property type="match status" value="1"/>
</dbReference>
<dbReference type="PROSITE" id="PS51669">
    <property type="entry name" value="4FE4S_MOW_BIS_MGD"/>
    <property type="match status" value="1"/>
</dbReference>
<dbReference type="Gene3D" id="2.20.25.90">
    <property type="entry name" value="ADC-like domains"/>
    <property type="match status" value="1"/>
</dbReference>
<dbReference type="EMBL" id="JAMTCP010000011">
    <property type="protein sequence ID" value="MCP2258895.1"/>
    <property type="molecule type" value="Genomic_DNA"/>
</dbReference>
<dbReference type="SUPFAM" id="SSF53706">
    <property type="entry name" value="Formate dehydrogenase/DMSO reductase, domains 1-3"/>
    <property type="match status" value="1"/>
</dbReference>
<keyword evidence="8" id="KW-1185">Reference proteome</keyword>
<comment type="caution">
    <text evidence="7">The sequence shown here is derived from an EMBL/GenBank/DDBJ whole genome shotgun (WGS) entry which is preliminary data.</text>
</comment>
<evidence type="ECO:0000256" key="2">
    <source>
        <dbReference type="ARBA" id="ARBA00022723"/>
    </source>
</evidence>
<dbReference type="Pfam" id="PF04879">
    <property type="entry name" value="Molybdop_Fe4S4"/>
    <property type="match status" value="1"/>
</dbReference>
<dbReference type="Pfam" id="PF01568">
    <property type="entry name" value="Molydop_binding"/>
    <property type="match status" value="1"/>
</dbReference>
<dbReference type="Gene3D" id="3.40.228.10">
    <property type="entry name" value="Dimethylsulfoxide Reductase, domain 2"/>
    <property type="match status" value="1"/>
</dbReference>
<dbReference type="InterPro" id="IPR006657">
    <property type="entry name" value="MoPterin_dinucl-bd_dom"/>
</dbReference>
<evidence type="ECO:0000256" key="5">
    <source>
        <dbReference type="SAM" id="MobiDB-lite"/>
    </source>
</evidence>
<dbReference type="Pfam" id="PF00384">
    <property type="entry name" value="Molybdopterin"/>
    <property type="match status" value="1"/>
</dbReference>
<dbReference type="InterPro" id="IPR009010">
    <property type="entry name" value="Asp_de-COase-like_dom_sf"/>
</dbReference>
<evidence type="ECO:0000259" key="6">
    <source>
        <dbReference type="PROSITE" id="PS51669"/>
    </source>
</evidence>
<organism evidence="7 8">
    <name type="scientific">Streptoalloteichus tenebrarius (strain ATCC 17920 / DSM 40477 / JCM 4838 / CBS 697.72 / NBRC 16177 / NCIMB 11028 / NRRL B-12390 / A12253. 1 / ISP 5477)</name>
    <name type="common">Streptomyces tenebrarius</name>
    <dbReference type="NCBI Taxonomy" id="1933"/>
    <lineage>
        <taxon>Bacteria</taxon>
        <taxon>Bacillati</taxon>
        <taxon>Actinomycetota</taxon>
        <taxon>Actinomycetes</taxon>
        <taxon>Pseudonocardiales</taxon>
        <taxon>Pseudonocardiaceae</taxon>
        <taxon>Streptoalloteichus</taxon>
    </lineage>
</organism>
<dbReference type="InterPro" id="IPR006656">
    <property type="entry name" value="Mopterin_OxRdtase"/>
</dbReference>
<gene>
    <name evidence="7" type="ORF">LX15_002593</name>
</gene>
<name>A0ABT1HTQ0_STRSD</name>
<keyword evidence="1" id="KW-0004">4Fe-4S</keyword>
<dbReference type="PANTHER" id="PTHR43105">
    <property type="entry name" value="RESPIRATORY NITRATE REDUCTASE"/>
    <property type="match status" value="1"/>
</dbReference>
<sequence length="826" mass="90898">MVDRVADIWGARTPHGVDEPWPVRVDQYLAEGVPEHEVRWVPSACVLCSNGCGMDIAVHSGRIVGVRGRAGDRVNHGRLGPKGLFGWQANNAPDRLTEPLVRQGGTLQPATWDEAMGLVVERSRQVLTERGPLAMGFYNSGQLFLEDYYTLSVVVRAGIGTPHLDGNTRLCTATADFALKESFGTDGDPGSLRDFDLCDTLFVVGHNIAETQTVLWARILDRLRGPDRPRLVVVDPRRTAVAREADVHLPIRNGTNLALLNGIQHELIAHDRVDREFVAAHTVGYERLARTVADYPPERVAKICGVPADDIRAAAEILGAADRLVSTCLQGVYQSHQATASACQINNINLLRGMIGEPGRTVFQMNGQPTAQNTRETGADGDLTALRNWQNPDHVAELARIWNVHPLQIPTWAPPTHVMQIFRHAEEGSVRFLWIVGTNPAVSLPDLRRIRSILAQERLFVVVSDAFLTETALLADVVLPAAMWGEKTGTFTNHDRTVHLSEKAVDPPGQARADMDIFLDYARRMELTDKDGAPLPKWRTPEECFEEFKRVTVGRPCDYSGLSYEKLRGSGGIQWPCDENTPDGTERLYADHRFNTDTDYCEDYGHDLLTGAAYERQDHAALHPEGRAILKAAHYLPAHEPPSEEYPFLYTTGRTVYHWHTRTKTRRAPQLDAAAPDMWVELAPADAERLGVREGDVVRVESARGRIEARARVTGVREGVVFAPFHYGYWDTPDGVSGDGWHRAANELTITDWDPVSKQPLVKVAAVRVEKIADAGGVPSPAPTTAASRPVGEDLPPTEGGAGVRETVEGASAPVEAVRETVEEGS</sequence>
<dbReference type="RefSeq" id="WP_253669806.1">
    <property type="nucleotide sequence ID" value="NZ_JAMTCP010000011.1"/>
</dbReference>
<dbReference type="Proteomes" id="UP001205311">
    <property type="component" value="Unassembled WGS sequence"/>
</dbReference>
<reference evidence="7 8" key="1">
    <citation type="submission" date="2022-06" db="EMBL/GenBank/DDBJ databases">
        <title>Genomic Encyclopedia of Archaeal and Bacterial Type Strains, Phase II (KMG-II): from individual species to whole genera.</title>
        <authorList>
            <person name="Goeker M."/>
        </authorList>
    </citation>
    <scope>NUCLEOTIDE SEQUENCE [LARGE SCALE GENOMIC DNA]</scope>
    <source>
        <strain evidence="7 8">DSM 40477</strain>
    </source>
</reference>
<dbReference type="CDD" id="cd00508">
    <property type="entry name" value="MopB_CT_Fdh-Nap-like"/>
    <property type="match status" value="1"/>
</dbReference>
<evidence type="ECO:0000256" key="4">
    <source>
        <dbReference type="ARBA" id="ARBA00023014"/>
    </source>
</evidence>
<dbReference type="SMART" id="SM00926">
    <property type="entry name" value="Molybdop_Fe4S4"/>
    <property type="match status" value="1"/>
</dbReference>
<keyword evidence="2" id="KW-0479">Metal-binding</keyword>
<evidence type="ECO:0000256" key="3">
    <source>
        <dbReference type="ARBA" id="ARBA00023004"/>
    </source>
</evidence>
<dbReference type="Gene3D" id="3.40.50.740">
    <property type="match status" value="1"/>
</dbReference>